<dbReference type="SMART" id="SM00450">
    <property type="entry name" value="RHOD"/>
    <property type="match status" value="1"/>
</dbReference>
<dbReference type="InterPro" id="IPR000751">
    <property type="entry name" value="MPI_Phosphatase"/>
</dbReference>
<dbReference type="GO" id="GO:0051301">
    <property type="term" value="P:cell division"/>
    <property type="evidence" value="ECO:0007669"/>
    <property type="project" value="UniProtKB-UniRule"/>
</dbReference>
<dbReference type="EC" id="3.1.3.48" evidence="2 10"/>
<dbReference type="STRING" id="645134.A0A0L0HSN5"/>
<evidence type="ECO:0000259" key="12">
    <source>
        <dbReference type="PROSITE" id="PS50206"/>
    </source>
</evidence>
<keyword evidence="5 10" id="KW-0378">Hydrolase</keyword>
<dbReference type="CDD" id="cd01530">
    <property type="entry name" value="Cdc25"/>
    <property type="match status" value="1"/>
</dbReference>
<evidence type="ECO:0000256" key="3">
    <source>
        <dbReference type="ARBA" id="ARBA00022618"/>
    </source>
</evidence>
<dbReference type="RefSeq" id="XP_016611964.1">
    <property type="nucleotide sequence ID" value="XM_016749696.1"/>
</dbReference>
<name>A0A0L0HSN5_SPIPD</name>
<dbReference type="InterPro" id="IPR001763">
    <property type="entry name" value="Rhodanese-like_dom"/>
</dbReference>
<keyword evidence="4 10" id="KW-0498">Mitosis</keyword>
<protein>
    <recommendedName>
        <fullName evidence="9 10">M-phase inducer phosphatase</fullName>
        <ecNumber evidence="2 10">3.1.3.48</ecNumber>
    </recommendedName>
</protein>
<comment type="catalytic activity">
    <reaction evidence="8 10">
        <text>O-phospho-L-tyrosyl-[protein] + H2O = L-tyrosyl-[protein] + phosphate</text>
        <dbReference type="Rhea" id="RHEA:10684"/>
        <dbReference type="Rhea" id="RHEA-COMP:10136"/>
        <dbReference type="Rhea" id="RHEA-COMP:20101"/>
        <dbReference type="ChEBI" id="CHEBI:15377"/>
        <dbReference type="ChEBI" id="CHEBI:43474"/>
        <dbReference type="ChEBI" id="CHEBI:46858"/>
        <dbReference type="ChEBI" id="CHEBI:61978"/>
        <dbReference type="EC" id="3.1.3.48"/>
    </reaction>
</comment>
<dbReference type="GO" id="GO:0004725">
    <property type="term" value="F:protein tyrosine phosphatase activity"/>
    <property type="evidence" value="ECO:0007669"/>
    <property type="project" value="UniProtKB-UniRule"/>
</dbReference>
<evidence type="ECO:0000256" key="5">
    <source>
        <dbReference type="ARBA" id="ARBA00022801"/>
    </source>
</evidence>
<comment type="similarity">
    <text evidence="1 10">Belongs to the MPI phosphatase family.</text>
</comment>
<dbReference type="Proteomes" id="UP000053201">
    <property type="component" value="Unassembled WGS sequence"/>
</dbReference>
<gene>
    <name evidence="13" type="ORF">SPPG_01374</name>
</gene>
<dbReference type="GeneID" id="27685042"/>
<dbReference type="VEuPathDB" id="FungiDB:SPPG_01374"/>
<evidence type="ECO:0000256" key="10">
    <source>
        <dbReference type="RuleBase" id="RU368028"/>
    </source>
</evidence>
<proteinExistence type="inferred from homology"/>
<evidence type="ECO:0000256" key="8">
    <source>
        <dbReference type="ARBA" id="ARBA00051722"/>
    </source>
</evidence>
<keyword evidence="7 10" id="KW-0131">Cell cycle</keyword>
<dbReference type="Gene3D" id="3.40.250.10">
    <property type="entry name" value="Rhodanese-like domain"/>
    <property type="match status" value="1"/>
</dbReference>
<dbReference type="GO" id="GO:0000086">
    <property type="term" value="P:G2/M transition of mitotic cell cycle"/>
    <property type="evidence" value="ECO:0007669"/>
    <property type="project" value="TreeGrafter"/>
</dbReference>
<evidence type="ECO:0000256" key="9">
    <source>
        <dbReference type="ARBA" id="ARBA00067190"/>
    </source>
</evidence>
<dbReference type="PANTHER" id="PTHR10828">
    <property type="entry name" value="M-PHASE INDUCER PHOSPHATASE DUAL SPECIFICITY PHOSPHATASE CDC25"/>
    <property type="match status" value="1"/>
</dbReference>
<dbReference type="InParanoid" id="A0A0L0HSN5"/>
<evidence type="ECO:0000256" key="6">
    <source>
        <dbReference type="ARBA" id="ARBA00022912"/>
    </source>
</evidence>
<keyword evidence="6 10" id="KW-0904">Protein phosphatase</keyword>
<dbReference type="Pfam" id="PF00581">
    <property type="entry name" value="Rhodanese"/>
    <property type="match status" value="1"/>
</dbReference>
<feature type="domain" description="Rhodanese" evidence="12">
    <location>
        <begin position="333"/>
        <end position="438"/>
    </location>
</feature>
<dbReference type="GO" id="GO:0005634">
    <property type="term" value="C:nucleus"/>
    <property type="evidence" value="ECO:0007669"/>
    <property type="project" value="TreeGrafter"/>
</dbReference>
<dbReference type="AlphaFoldDB" id="A0A0L0HSN5"/>
<dbReference type="eggNOG" id="KOG3772">
    <property type="taxonomic scope" value="Eukaryota"/>
</dbReference>
<dbReference type="InterPro" id="IPR036873">
    <property type="entry name" value="Rhodanese-like_dom_sf"/>
</dbReference>
<evidence type="ECO:0000256" key="7">
    <source>
        <dbReference type="ARBA" id="ARBA00023306"/>
    </source>
</evidence>
<comment type="function">
    <text evidence="10">Tyrosine protein phosphatase which functions as a dosage-dependent inducer of mitotic progression.</text>
</comment>
<keyword evidence="14" id="KW-1185">Reference proteome</keyword>
<dbReference type="SUPFAM" id="SSF52821">
    <property type="entry name" value="Rhodanese/Cell cycle control phosphatase"/>
    <property type="match status" value="1"/>
</dbReference>
<organism evidence="13 14">
    <name type="scientific">Spizellomyces punctatus (strain DAOM BR117)</name>
    <dbReference type="NCBI Taxonomy" id="645134"/>
    <lineage>
        <taxon>Eukaryota</taxon>
        <taxon>Fungi</taxon>
        <taxon>Fungi incertae sedis</taxon>
        <taxon>Chytridiomycota</taxon>
        <taxon>Chytridiomycota incertae sedis</taxon>
        <taxon>Chytridiomycetes</taxon>
        <taxon>Spizellomycetales</taxon>
        <taxon>Spizellomycetaceae</taxon>
        <taxon>Spizellomyces</taxon>
    </lineage>
</organism>
<dbReference type="PROSITE" id="PS50206">
    <property type="entry name" value="RHODANESE_3"/>
    <property type="match status" value="1"/>
</dbReference>
<dbReference type="OrthoDB" id="26523at2759"/>
<dbReference type="GO" id="GO:0110032">
    <property type="term" value="P:positive regulation of G2/MI transition of meiotic cell cycle"/>
    <property type="evidence" value="ECO:0007669"/>
    <property type="project" value="TreeGrafter"/>
</dbReference>
<dbReference type="EMBL" id="KQ257451">
    <property type="protein sequence ID" value="KND03925.1"/>
    <property type="molecule type" value="Genomic_DNA"/>
</dbReference>
<dbReference type="GO" id="GO:0010971">
    <property type="term" value="P:positive regulation of G2/M transition of mitotic cell cycle"/>
    <property type="evidence" value="ECO:0007669"/>
    <property type="project" value="TreeGrafter"/>
</dbReference>
<dbReference type="FunFam" id="3.40.250.10:FF:000021">
    <property type="entry name" value="M-phase inducer phosphatase cdc-25.2"/>
    <property type="match status" value="1"/>
</dbReference>
<evidence type="ECO:0000256" key="4">
    <source>
        <dbReference type="ARBA" id="ARBA00022776"/>
    </source>
</evidence>
<evidence type="ECO:0000256" key="11">
    <source>
        <dbReference type="SAM" id="MobiDB-lite"/>
    </source>
</evidence>
<evidence type="ECO:0000313" key="14">
    <source>
        <dbReference type="Proteomes" id="UP000053201"/>
    </source>
</evidence>
<accession>A0A0L0HSN5</accession>
<evidence type="ECO:0000313" key="13">
    <source>
        <dbReference type="EMBL" id="KND03925.1"/>
    </source>
</evidence>
<keyword evidence="3 10" id="KW-0132">Cell division</keyword>
<feature type="region of interest" description="Disordered" evidence="11">
    <location>
        <begin position="169"/>
        <end position="188"/>
    </location>
</feature>
<dbReference type="PRINTS" id="PR00716">
    <property type="entry name" value="MPIPHPHTASE"/>
</dbReference>
<feature type="compositionally biased region" description="Acidic residues" evidence="11">
    <location>
        <begin position="176"/>
        <end position="188"/>
    </location>
</feature>
<dbReference type="PANTHER" id="PTHR10828:SF17">
    <property type="entry name" value="PROTEIN-TYROSINE-PHOSPHATASE"/>
    <property type="match status" value="1"/>
</dbReference>
<sequence>MSTAMVPVSVTSPFPIAPAESPTIGRSPVSDTELLDLDAVLGFKSPISALATDLNVNLSVLNSSSKTPRRCLTNLLLSASADSPQDSPCPSPMGSPTLSDYRILCKPPRFPDDLKKPIRRAGRKLYRSATRDSGISLDDFTLMDHVDIPFSEYECTSATRDNGVLLAHSPASDDSMTNDDDLLSSDGETEDKACHWSKLASPRFPRPSFPRQSTEPTLLQRKRQLMAPASSKLFLDNDPFHAEHPMHVDSVQDREWKRAGVAPPIKMRRTQSCSSAQSPSELSIHVQGQRPNNAAIYGHEDSLLPWFPGESDSHKRIDGQTLVNLLDGHYSSTIDEFYIIDCRFPYEYEGGHIHSARNINTKAELEKLFFTPPITDKKVVIVFHCEFSSHRAPRMASYMRTQDRQLNLQEYPKLHYPEIYVLKGGYKNFYAEFKSRCFPQRYIEMCDRSYLANLKEHKAIHKREFGRSISESYIGQNR</sequence>
<evidence type="ECO:0000256" key="2">
    <source>
        <dbReference type="ARBA" id="ARBA00013064"/>
    </source>
</evidence>
<reference evidence="13 14" key="1">
    <citation type="submission" date="2009-08" db="EMBL/GenBank/DDBJ databases">
        <title>The Genome Sequence of Spizellomyces punctatus strain DAOM BR117.</title>
        <authorList>
            <consortium name="The Broad Institute Genome Sequencing Platform"/>
            <person name="Russ C."/>
            <person name="Cuomo C."/>
            <person name="Shea T."/>
            <person name="Young S.K."/>
            <person name="Zeng Q."/>
            <person name="Koehrsen M."/>
            <person name="Haas B."/>
            <person name="Borodovsky M."/>
            <person name="Guigo R."/>
            <person name="Alvarado L."/>
            <person name="Berlin A."/>
            <person name="Bochicchio J."/>
            <person name="Borenstein D."/>
            <person name="Chapman S."/>
            <person name="Chen Z."/>
            <person name="Engels R."/>
            <person name="Freedman E."/>
            <person name="Gellesch M."/>
            <person name="Goldberg J."/>
            <person name="Griggs A."/>
            <person name="Gujja S."/>
            <person name="Heiman D."/>
            <person name="Hepburn T."/>
            <person name="Howarth C."/>
            <person name="Jen D."/>
            <person name="Larson L."/>
            <person name="Lewis B."/>
            <person name="Mehta T."/>
            <person name="Park D."/>
            <person name="Pearson M."/>
            <person name="Roberts A."/>
            <person name="Saif S."/>
            <person name="Shenoy N."/>
            <person name="Sisk P."/>
            <person name="Stolte C."/>
            <person name="Sykes S."/>
            <person name="Thomson T."/>
            <person name="Walk T."/>
            <person name="White J."/>
            <person name="Yandava C."/>
            <person name="Burger G."/>
            <person name="Gray M.W."/>
            <person name="Holland P.W.H."/>
            <person name="King N."/>
            <person name="Lang F.B.F."/>
            <person name="Roger A.J."/>
            <person name="Ruiz-Trillo I."/>
            <person name="Lander E."/>
            <person name="Nusbaum C."/>
        </authorList>
    </citation>
    <scope>NUCLEOTIDE SEQUENCE [LARGE SCALE GENOMIC DNA]</scope>
    <source>
        <strain evidence="13 14">DAOM BR117</strain>
    </source>
</reference>
<dbReference type="GO" id="GO:0005737">
    <property type="term" value="C:cytoplasm"/>
    <property type="evidence" value="ECO:0007669"/>
    <property type="project" value="TreeGrafter"/>
</dbReference>
<evidence type="ECO:0000256" key="1">
    <source>
        <dbReference type="ARBA" id="ARBA00011065"/>
    </source>
</evidence>